<evidence type="ECO:0000313" key="1">
    <source>
        <dbReference type="EMBL" id="KAF2711892.1"/>
    </source>
</evidence>
<gene>
    <name evidence="1" type="ORF">K504DRAFT_480779</name>
</gene>
<dbReference type="AlphaFoldDB" id="A0A6G1KHD1"/>
<dbReference type="EMBL" id="MU005767">
    <property type="protein sequence ID" value="KAF2711892.1"/>
    <property type="molecule type" value="Genomic_DNA"/>
</dbReference>
<dbReference type="OrthoDB" id="3945550at2759"/>
<keyword evidence="2" id="KW-1185">Reference proteome</keyword>
<reference evidence="1" key="1">
    <citation type="journal article" date="2020" name="Stud. Mycol.">
        <title>101 Dothideomycetes genomes: a test case for predicting lifestyles and emergence of pathogens.</title>
        <authorList>
            <person name="Haridas S."/>
            <person name="Albert R."/>
            <person name="Binder M."/>
            <person name="Bloem J."/>
            <person name="Labutti K."/>
            <person name="Salamov A."/>
            <person name="Andreopoulos B."/>
            <person name="Baker S."/>
            <person name="Barry K."/>
            <person name="Bills G."/>
            <person name="Bluhm B."/>
            <person name="Cannon C."/>
            <person name="Castanera R."/>
            <person name="Culley D."/>
            <person name="Daum C."/>
            <person name="Ezra D."/>
            <person name="Gonzalez J."/>
            <person name="Henrissat B."/>
            <person name="Kuo A."/>
            <person name="Liang C."/>
            <person name="Lipzen A."/>
            <person name="Lutzoni F."/>
            <person name="Magnuson J."/>
            <person name="Mondo S."/>
            <person name="Nolan M."/>
            <person name="Ohm R."/>
            <person name="Pangilinan J."/>
            <person name="Park H.-J."/>
            <person name="Ramirez L."/>
            <person name="Alfaro M."/>
            <person name="Sun H."/>
            <person name="Tritt A."/>
            <person name="Yoshinaga Y."/>
            <person name="Zwiers L.-H."/>
            <person name="Turgeon B."/>
            <person name="Goodwin S."/>
            <person name="Spatafora J."/>
            <person name="Crous P."/>
            <person name="Grigoriev I."/>
        </authorList>
    </citation>
    <scope>NUCLEOTIDE SEQUENCE</scope>
    <source>
        <strain evidence="1">CBS 279.74</strain>
    </source>
</reference>
<protein>
    <recommendedName>
        <fullName evidence="3">F-box domain-containing protein</fullName>
    </recommendedName>
</protein>
<organism evidence="1 2">
    <name type="scientific">Pleomassaria siparia CBS 279.74</name>
    <dbReference type="NCBI Taxonomy" id="1314801"/>
    <lineage>
        <taxon>Eukaryota</taxon>
        <taxon>Fungi</taxon>
        <taxon>Dikarya</taxon>
        <taxon>Ascomycota</taxon>
        <taxon>Pezizomycotina</taxon>
        <taxon>Dothideomycetes</taxon>
        <taxon>Pleosporomycetidae</taxon>
        <taxon>Pleosporales</taxon>
        <taxon>Pleomassariaceae</taxon>
        <taxon>Pleomassaria</taxon>
    </lineage>
</organism>
<evidence type="ECO:0008006" key="3">
    <source>
        <dbReference type="Google" id="ProtNLM"/>
    </source>
</evidence>
<dbReference type="SUPFAM" id="SSF52047">
    <property type="entry name" value="RNI-like"/>
    <property type="match status" value="1"/>
</dbReference>
<dbReference type="Proteomes" id="UP000799428">
    <property type="component" value="Unassembled WGS sequence"/>
</dbReference>
<evidence type="ECO:0000313" key="2">
    <source>
        <dbReference type="Proteomes" id="UP000799428"/>
    </source>
</evidence>
<name>A0A6G1KHD1_9PLEO</name>
<sequence length="515" mass="58830">MTAKLSLASKACYSAAAFPIFRKISITIHDRDGLRRDADRLVEALARADSARYVHSITINGALHISGKKTTMYNPDDCWLRRCGLAEILVDEEQTDFHRKYVVYDEGVIEKSSEEDMAWAPVVSLLQAILALKDLIYDCQSQFPPSLLRTLHEQHPQCRLHHLTFRFRTLLWGVPYPYEMELATSPSLYRVKAICIYQDSDGDFDFNFDAVMELAAGLAPNLKEVTILDIIATLSSRQRSVRKPLWQGLPGFTGDSPALLQNWAKHTDFNNLQHLVLGGPYSTESCGLSGETMEWIARNHSFPYLKTLVVYLNRDDVQNERPYYSENAISFFQAINTLKELSINGPMEPQIIDAVLIHHGPTLKKLILNPFEDMQVFSNARDRHEIPMDFAKDRILQIQAQCPVLEELAIPVMRDKSSASKTEIYKCFGKMKSLRYLFLTLDCANWRIGRDPTYDAQFDGEDQELAWSNMDDNVKRGNVREALINSAETIIQNKTGRRLERLKLWTKDDGNCSRP</sequence>
<proteinExistence type="predicted"/>
<accession>A0A6G1KHD1</accession>